<dbReference type="STRING" id="667128.HMPREF0621_0635"/>
<dbReference type="Gene3D" id="3.40.1260.10">
    <property type="entry name" value="DsrEFH-like"/>
    <property type="match status" value="1"/>
</dbReference>
<dbReference type="GO" id="GO:0005737">
    <property type="term" value="C:cytoplasm"/>
    <property type="evidence" value="ECO:0007669"/>
    <property type="project" value="InterPro"/>
</dbReference>
<dbReference type="InterPro" id="IPR007215">
    <property type="entry name" value="Sulphur_relay_TusB/DsrH"/>
</dbReference>
<organism evidence="1 2">
    <name type="scientific">Pasteurella dagmatis ATCC 43325</name>
    <dbReference type="NCBI Taxonomy" id="667128"/>
    <lineage>
        <taxon>Bacteria</taxon>
        <taxon>Pseudomonadati</taxon>
        <taxon>Pseudomonadota</taxon>
        <taxon>Gammaproteobacteria</taxon>
        <taxon>Pasteurellales</taxon>
        <taxon>Pasteurellaceae</taxon>
        <taxon>Pasteurella</taxon>
    </lineage>
</organism>
<dbReference type="AlphaFoldDB" id="C9PP12"/>
<dbReference type="SUPFAM" id="SSF75169">
    <property type="entry name" value="DsrEFH-like"/>
    <property type="match status" value="1"/>
</dbReference>
<sequence length="80" mass="9259">MQHLQNTTAQDVIVLWQDGVYLLVKYPTMFEKLNAPCYALDIDLEARNLITMLEMQDKIQQISLSELVKLTEQHTPQLAL</sequence>
<dbReference type="EMBL" id="ACZR01000006">
    <property type="protein sequence ID" value="EEX50694.1"/>
    <property type="molecule type" value="Genomic_DNA"/>
</dbReference>
<evidence type="ECO:0000313" key="1">
    <source>
        <dbReference type="EMBL" id="EEX50694.1"/>
    </source>
</evidence>
<dbReference type="HOGENOM" id="CLU_166087_2_0_6"/>
<reference evidence="1 2" key="1">
    <citation type="submission" date="2009-10" db="EMBL/GenBank/DDBJ databases">
        <authorList>
            <person name="Muzny D."/>
            <person name="Qin X."/>
            <person name="Deng J."/>
            <person name="Jiang H."/>
            <person name="Liu Y."/>
            <person name="Qu J."/>
            <person name="Song X.-Z."/>
            <person name="Zhang L."/>
            <person name="Thornton R."/>
            <person name="Coyle M."/>
            <person name="Francisco L."/>
            <person name="Jackson L."/>
            <person name="Javaid M."/>
            <person name="Korchina V."/>
            <person name="Kovar C."/>
            <person name="Mata R."/>
            <person name="Mathew T."/>
            <person name="Ngo R."/>
            <person name="Nguyen L."/>
            <person name="Nguyen N."/>
            <person name="Okwuonu G."/>
            <person name="Ongeri F."/>
            <person name="Pham C."/>
            <person name="Simmons D."/>
            <person name="Wilczek-Boney K."/>
            <person name="Hale W."/>
            <person name="Jakkamsetti A."/>
            <person name="Pham P."/>
            <person name="Ruth R."/>
            <person name="San Lucas F."/>
            <person name="Warren J."/>
            <person name="Zhang J."/>
            <person name="Zhao Z."/>
            <person name="Zhou C."/>
            <person name="Zhu D."/>
            <person name="Lee S."/>
            <person name="Bess C."/>
            <person name="Blankenburg K."/>
            <person name="Forbes L."/>
            <person name="Fu Q."/>
            <person name="Gubbala S."/>
            <person name="Hirani K."/>
            <person name="Jayaseelan J.C."/>
            <person name="Lara F."/>
            <person name="Munidasa M."/>
            <person name="Palculict T."/>
            <person name="Patil S."/>
            <person name="Pu L.-L."/>
            <person name="Saada N."/>
            <person name="Tang L."/>
            <person name="Weissenberger G."/>
            <person name="Zhu Y."/>
            <person name="Hemphill L."/>
            <person name="Shang Y."/>
            <person name="Youmans B."/>
            <person name="Ayvaz T."/>
            <person name="Ross M."/>
            <person name="Santibanez J."/>
            <person name="Aqrawi P."/>
            <person name="Gross S."/>
            <person name="Joshi V."/>
            <person name="Fowler G."/>
            <person name="Nazareth L."/>
            <person name="Reid J."/>
            <person name="Worley K."/>
            <person name="Petrosino J."/>
            <person name="Highlander S."/>
            <person name="Gibbs R."/>
        </authorList>
    </citation>
    <scope>NUCLEOTIDE SEQUENCE [LARGE SCALE GENOMIC DNA]</scope>
    <source>
        <strain evidence="1 2">ATCC 43325</strain>
    </source>
</reference>
<dbReference type="Proteomes" id="UP000005519">
    <property type="component" value="Unassembled WGS sequence"/>
</dbReference>
<evidence type="ECO:0000313" key="2">
    <source>
        <dbReference type="Proteomes" id="UP000005519"/>
    </source>
</evidence>
<comment type="caution">
    <text evidence="1">The sequence shown here is derived from an EMBL/GenBank/DDBJ whole genome shotgun (WGS) entry which is preliminary data.</text>
</comment>
<name>C9PP12_9PAST</name>
<dbReference type="Pfam" id="PF04077">
    <property type="entry name" value="DsrH"/>
    <property type="match status" value="1"/>
</dbReference>
<keyword evidence="2" id="KW-1185">Reference proteome</keyword>
<protein>
    <submittedName>
        <fullName evidence="1">Putative sulfur relay protein TusB/DsrH</fullName>
    </submittedName>
</protein>
<gene>
    <name evidence="1" type="ORF">HMPREF0621_0635</name>
</gene>
<dbReference type="InterPro" id="IPR027396">
    <property type="entry name" value="DsrEFH-like"/>
</dbReference>
<proteinExistence type="predicted"/>
<dbReference type="GO" id="GO:0002143">
    <property type="term" value="P:tRNA wobble position uridine thiolation"/>
    <property type="evidence" value="ECO:0007669"/>
    <property type="project" value="InterPro"/>
</dbReference>
<accession>C9PP12</accession>